<evidence type="ECO:0000313" key="2">
    <source>
        <dbReference type="EMBL" id="GAA4692429.1"/>
    </source>
</evidence>
<dbReference type="PANTHER" id="PTHR43689">
    <property type="entry name" value="HYDROLASE"/>
    <property type="match status" value="1"/>
</dbReference>
<name>A0ABP8WNB1_9ACTN</name>
<dbReference type="Pfam" id="PF12697">
    <property type="entry name" value="Abhydrolase_6"/>
    <property type="match status" value="1"/>
</dbReference>
<organism evidence="2 3">
    <name type="scientific">Nocardioides nanhaiensis</name>
    <dbReference type="NCBI Taxonomy" id="1476871"/>
    <lineage>
        <taxon>Bacteria</taxon>
        <taxon>Bacillati</taxon>
        <taxon>Actinomycetota</taxon>
        <taxon>Actinomycetes</taxon>
        <taxon>Propionibacteriales</taxon>
        <taxon>Nocardioidaceae</taxon>
        <taxon>Nocardioides</taxon>
    </lineage>
</organism>
<gene>
    <name evidence="2" type="ORF">GCM10023226_32980</name>
</gene>
<keyword evidence="3" id="KW-1185">Reference proteome</keyword>
<dbReference type="PANTHER" id="PTHR43689:SF8">
    <property type="entry name" value="ALPHA_BETA-HYDROLASES SUPERFAMILY PROTEIN"/>
    <property type="match status" value="1"/>
</dbReference>
<reference evidence="3" key="1">
    <citation type="journal article" date="2019" name="Int. J. Syst. Evol. Microbiol.">
        <title>The Global Catalogue of Microorganisms (GCM) 10K type strain sequencing project: providing services to taxonomists for standard genome sequencing and annotation.</title>
        <authorList>
            <consortium name="The Broad Institute Genomics Platform"/>
            <consortium name="The Broad Institute Genome Sequencing Center for Infectious Disease"/>
            <person name="Wu L."/>
            <person name="Ma J."/>
        </authorList>
    </citation>
    <scope>NUCLEOTIDE SEQUENCE [LARGE SCALE GENOMIC DNA]</scope>
    <source>
        <strain evidence="3">JCM 18127</strain>
    </source>
</reference>
<dbReference type="PRINTS" id="PR00111">
    <property type="entry name" value="ABHYDROLASE"/>
</dbReference>
<dbReference type="Gene3D" id="3.40.50.1820">
    <property type="entry name" value="alpha/beta hydrolase"/>
    <property type="match status" value="1"/>
</dbReference>
<dbReference type="GO" id="GO:0016787">
    <property type="term" value="F:hydrolase activity"/>
    <property type="evidence" value="ECO:0007669"/>
    <property type="project" value="UniProtKB-KW"/>
</dbReference>
<dbReference type="Proteomes" id="UP001500621">
    <property type="component" value="Unassembled WGS sequence"/>
</dbReference>
<sequence>MVDVGGVPVATYVLEPRGGAHRGDVVLCHGTPWSSQVWSRAAHELSREHRVLLWDMPGYGRSRVAPDVALDLRSQSQRLGALLEHWGASERHVVAHDVGGAVALGAHLLDGVDLGALFLWDAVVLDPWGSAFFRLVAEHEQVFAVLPAALHAALVREYVSGAAAGALHAAWLEALVEPWLGEPAQAAFYRQVAQLAAADTGQLVAGLGEVRCPVRIGWGAEDPWLPAEQAHRLRELLPGESPVVVVPGTGHLVPVERPGAVLEALRAWLTAPGGV</sequence>
<dbReference type="InterPro" id="IPR029058">
    <property type="entry name" value="AB_hydrolase_fold"/>
</dbReference>
<keyword evidence="2" id="KW-0378">Hydrolase</keyword>
<dbReference type="InterPro" id="IPR000073">
    <property type="entry name" value="AB_hydrolase_1"/>
</dbReference>
<comment type="caution">
    <text evidence="2">The sequence shown here is derived from an EMBL/GenBank/DDBJ whole genome shotgun (WGS) entry which is preliminary data.</text>
</comment>
<protein>
    <submittedName>
        <fullName evidence="2">Alpha/beta hydrolase</fullName>
    </submittedName>
</protein>
<dbReference type="SUPFAM" id="SSF53474">
    <property type="entry name" value="alpha/beta-Hydrolases"/>
    <property type="match status" value="1"/>
</dbReference>
<evidence type="ECO:0000313" key="3">
    <source>
        <dbReference type="Proteomes" id="UP001500621"/>
    </source>
</evidence>
<evidence type="ECO:0000259" key="1">
    <source>
        <dbReference type="Pfam" id="PF12697"/>
    </source>
</evidence>
<dbReference type="EMBL" id="BAABIM010000003">
    <property type="protein sequence ID" value="GAA4692429.1"/>
    <property type="molecule type" value="Genomic_DNA"/>
</dbReference>
<proteinExistence type="predicted"/>
<feature type="domain" description="AB hydrolase-1" evidence="1">
    <location>
        <begin position="25"/>
        <end position="264"/>
    </location>
</feature>
<accession>A0ABP8WNB1</accession>